<protein>
    <submittedName>
        <fullName evidence="1">Uncharacterized protein</fullName>
    </submittedName>
</protein>
<name>A0A162PPL1_9CRUS</name>
<proteinExistence type="predicted"/>
<gene>
    <name evidence="1" type="ORF">APZ42_014659</name>
</gene>
<evidence type="ECO:0000313" key="2">
    <source>
        <dbReference type="Proteomes" id="UP000076858"/>
    </source>
</evidence>
<organism evidence="1 2">
    <name type="scientific">Daphnia magna</name>
    <dbReference type="NCBI Taxonomy" id="35525"/>
    <lineage>
        <taxon>Eukaryota</taxon>
        <taxon>Metazoa</taxon>
        <taxon>Ecdysozoa</taxon>
        <taxon>Arthropoda</taxon>
        <taxon>Crustacea</taxon>
        <taxon>Branchiopoda</taxon>
        <taxon>Diplostraca</taxon>
        <taxon>Cladocera</taxon>
        <taxon>Anomopoda</taxon>
        <taxon>Daphniidae</taxon>
        <taxon>Daphnia</taxon>
    </lineage>
</organism>
<reference evidence="1 2" key="1">
    <citation type="submission" date="2016-03" db="EMBL/GenBank/DDBJ databases">
        <title>EvidentialGene: Evidence-directed Construction of Genes on Genomes.</title>
        <authorList>
            <person name="Gilbert D.G."/>
            <person name="Choi J.-H."/>
            <person name="Mockaitis K."/>
            <person name="Colbourne J."/>
            <person name="Pfrender M."/>
        </authorList>
    </citation>
    <scope>NUCLEOTIDE SEQUENCE [LARGE SCALE GENOMIC DNA]</scope>
    <source>
        <strain evidence="1 2">Xinb3</strain>
        <tissue evidence="1">Complete organism</tissue>
    </source>
</reference>
<comment type="caution">
    <text evidence="1">The sequence shown here is derived from an EMBL/GenBank/DDBJ whole genome shotgun (WGS) entry which is preliminary data.</text>
</comment>
<evidence type="ECO:0000313" key="1">
    <source>
        <dbReference type="EMBL" id="KZS19035.1"/>
    </source>
</evidence>
<keyword evidence="2" id="KW-1185">Reference proteome</keyword>
<dbReference type="EMBL" id="LRGB01000449">
    <property type="protein sequence ID" value="KZS19035.1"/>
    <property type="molecule type" value="Genomic_DNA"/>
</dbReference>
<sequence length="48" mass="5776">MVPLKKKNVRNCMKEEYVKWRFLPTCKTLVIVKEGINKKSIGRQQRKK</sequence>
<dbReference type="Proteomes" id="UP000076858">
    <property type="component" value="Unassembled WGS sequence"/>
</dbReference>
<accession>A0A162PPL1</accession>
<dbReference type="AlphaFoldDB" id="A0A162PPL1"/>